<dbReference type="Gramene" id="TVU01489">
    <property type="protein sequence ID" value="TVU01489"/>
    <property type="gene ID" value="EJB05_53066"/>
</dbReference>
<keyword evidence="2" id="KW-1185">Reference proteome</keyword>
<dbReference type="Proteomes" id="UP000324897">
    <property type="component" value="Unassembled WGS sequence"/>
</dbReference>
<accession>A0A5J9SRB2</accession>
<evidence type="ECO:0000313" key="1">
    <source>
        <dbReference type="EMBL" id="TVU01489.1"/>
    </source>
</evidence>
<sequence length="145" mass="15729">MAHVEDDDVMLVVQEVVERSLEENVKIVEVDDGSEAHGVLKACVHEVAAAAATRPSRAARRRIQSCTGRCRSALTDSSTRTLSGRFGDEFVAQQIRQATIRASLDLLGAHWSSATGRVERCASRARVRSSAYLPGSECGSSAWRD</sequence>
<comment type="caution">
    <text evidence="1">The sequence shown here is derived from an EMBL/GenBank/DDBJ whole genome shotgun (WGS) entry which is preliminary data.</text>
</comment>
<gene>
    <name evidence="1" type="ORF">EJB05_53066</name>
</gene>
<organism evidence="1 2">
    <name type="scientific">Eragrostis curvula</name>
    <name type="common">weeping love grass</name>
    <dbReference type="NCBI Taxonomy" id="38414"/>
    <lineage>
        <taxon>Eukaryota</taxon>
        <taxon>Viridiplantae</taxon>
        <taxon>Streptophyta</taxon>
        <taxon>Embryophyta</taxon>
        <taxon>Tracheophyta</taxon>
        <taxon>Spermatophyta</taxon>
        <taxon>Magnoliopsida</taxon>
        <taxon>Liliopsida</taxon>
        <taxon>Poales</taxon>
        <taxon>Poaceae</taxon>
        <taxon>PACMAD clade</taxon>
        <taxon>Chloridoideae</taxon>
        <taxon>Eragrostideae</taxon>
        <taxon>Eragrostidinae</taxon>
        <taxon>Eragrostis</taxon>
    </lineage>
</organism>
<name>A0A5J9SRB2_9POAL</name>
<reference evidence="1 2" key="1">
    <citation type="journal article" date="2019" name="Sci. Rep.">
        <title>A high-quality genome of Eragrostis curvula grass provides insights into Poaceae evolution and supports new strategies to enhance forage quality.</title>
        <authorList>
            <person name="Carballo J."/>
            <person name="Santos B.A.C.M."/>
            <person name="Zappacosta D."/>
            <person name="Garbus I."/>
            <person name="Selva J.P."/>
            <person name="Gallo C.A."/>
            <person name="Diaz A."/>
            <person name="Albertini E."/>
            <person name="Caccamo M."/>
            <person name="Echenique V."/>
        </authorList>
    </citation>
    <scope>NUCLEOTIDE SEQUENCE [LARGE SCALE GENOMIC DNA]</scope>
    <source>
        <strain evidence="2">cv. Victoria</strain>
        <tissue evidence="1">Leaf</tissue>
    </source>
</reference>
<evidence type="ECO:0000313" key="2">
    <source>
        <dbReference type="Proteomes" id="UP000324897"/>
    </source>
</evidence>
<protein>
    <submittedName>
        <fullName evidence="1">Uncharacterized protein</fullName>
    </submittedName>
</protein>
<dbReference type="AlphaFoldDB" id="A0A5J9SRB2"/>
<proteinExistence type="predicted"/>
<feature type="non-terminal residue" evidence="1">
    <location>
        <position position="1"/>
    </location>
</feature>
<dbReference type="EMBL" id="RWGY01000437">
    <property type="protein sequence ID" value="TVU01489.1"/>
    <property type="molecule type" value="Genomic_DNA"/>
</dbReference>